<dbReference type="AlphaFoldDB" id="A0A5M6IP24"/>
<organism evidence="2 3">
    <name type="scientific">Rhodovastum atsumiense</name>
    <dbReference type="NCBI Taxonomy" id="504468"/>
    <lineage>
        <taxon>Bacteria</taxon>
        <taxon>Pseudomonadati</taxon>
        <taxon>Pseudomonadota</taxon>
        <taxon>Alphaproteobacteria</taxon>
        <taxon>Acetobacterales</taxon>
        <taxon>Acetobacteraceae</taxon>
        <taxon>Rhodovastum</taxon>
    </lineage>
</organism>
<evidence type="ECO:0000313" key="2">
    <source>
        <dbReference type="EMBL" id="KAA5609308.1"/>
    </source>
</evidence>
<keyword evidence="3" id="KW-1185">Reference proteome</keyword>
<protein>
    <submittedName>
        <fullName evidence="2">Uncharacterized protein</fullName>
    </submittedName>
</protein>
<dbReference type="RefSeq" id="WP_150043970.1">
    <property type="nucleotide sequence ID" value="NZ_OW485601.1"/>
</dbReference>
<dbReference type="EMBL" id="VWPK01000054">
    <property type="protein sequence ID" value="KAA5609308.1"/>
    <property type="molecule type" value="Genomic_DNA"/>
</dbReference>
<sequence length="80" mass="8252">MAGFFGLTSIIDRISILAMVVNPAIGVVRADARKLNGEAGKLPADTPPGHGDRHAPPPTSARDDRPGAFGRTGEHPGQNG</sequence>
<accession>A0A5M6IP24</accession>
<comment type="caution">
    <text evidence="2">The sequence shown here is derived from an EMBL/GenBank/DDBJ whole genome shotgun (WGS) entry which is preliminary data.</text>
</comment>
<feature type="region of interest" description="Disordered" evidence="1">
    <location>
        <begin position="38"/>
        <end position="80"/>
    </location>
</feature>
<dbReference type="Proteomes" id="UP000325255">
    <property type="component" value="Unassembled WGS sequence"/>
</dbReference>
<reference evidence="2 3" key="1">
    <citation type="submission" date="2019-09" db="EMBL/GenBank/DDBJ databases">
        <title>Genome sequence of Rhodovastum atsumiense, a diverse member of the Acetobacteraceae family of non-sulfur purple photosynthetic bacteria.</title>
        <authorList>
            <person name="Meyer T."/>
            <person name="Kyndt J."/>
        </authorList>
    </citation>
    <scope>NUCLEOTIDE SEQUENCE [LARGE SCALE GENOMIC DNA]</scope>
    <source>
        <strain evidence="2 3">DSM 21279</strain>
    </source>
</reference>
<gene>
    <name evidence="2" type="ORF">F1189_24975</name>
</gene>
<proteinExistence type="predicted"/>
<feature type="compositionally biased region" description="Basic and acidic residues" evidence="1">
    <location>
        <begin position="50"/>
        <end position="66"/>
    </location>
</feature>
<evidence type="ECO:0000256" key="1">
    <source>
        <dbReference type="SAM" id="MobiDB-lite"/>
    </source>
</evidence>
<name>A0A5M6IP24_9PROT</name>
<evidence type="ECO:0000313" key="3">
    <source>
        <dbReference type="Proteomes" id="UP000325255"/>
    </source>
</evidence>